<keyword evidence="6" id="KW-0255">Endonuclease</keyword>
<keyword evidence="6" id="KW-0540">Nuclease</keyword>
<dbReference type="EMBL" id="PNIX01000095">
    <property type="protein sequence ID" value="PMP83541.1"/>
    <property type="molecule type" value="Genomic_DNA"/>
</dbReference>
<accession>A0A2J6X8I0</accession>
<protein>
    <recommendedName>
        <fullName evidence="1">site-specific DNA-methyltransferase (adenine-specific)</fullName>
        <ecNumber evidence="1">2.1.1.72</ecNumber>
    </recommendedName>
</protein>
<dbReference type="Pfam" id="PF12950">
    <property type="entry name" value="TaqI_C"/>
    <property type="match status" value="1"/>
</dbReference>
<dbReference type="AlphaFoldDB" id="A0A2J6X8I0"/>
<feature type="non-terminal residue" evidence="6">
    <location>
        <position position="1"/>
    </location>
</feature>
<proteinExistence type="predicted"/>
<feature type="domain" description="TaqI-like C-terminal specificity" evidence="5">
    <location>
        <begin position="2"/>
        <end position="161"/>
    </location>
</feature>
<dbReference type="PANTHER" id="PTHR33841">
    <property type="entry name" value="DNA METHYLTRANSFERASE YEEA-RELATED"/>
    <property type="match status" value="1"/>
</dbReference>
<comment type="catalytic activity">
    <reaction evidence="4">
        <text>a 2'-deoxyadenosine in DNA + S-adenosyl-L-methionine = an N(6)-methyl-2'-deoxyadenosine in DNA + S-adenosyl-L-homocysteine + H(+)</text>
        <dbReference type="Rhea" id="RHEA:15197"/>
        <dbReference type="Rhea" id="RHEA-COMP:12418"/>
        <dbReference type="Rhea" id="RHEA-COMP:12419"/>
        <dbReference type="ChEBI" id="CHEBI:15378"/>
        <dbReference type="ChEBI" id="CHEBI:57856"/>
        <dbReference type="ChEBI" id="CHEBI:59789"/>
        <dbReference type="ChEBI" id="CHEBI:90615"/>
        <dbReference type="ChEBI" id="CHEBI:90616"/>
        <dbReference type="EC" id="2.1.1.72"/>
    </reaction>
</comment>
<evidence type="ECO:0000259" key="5">
    <source>
        <dbReference type="Pfam" id="PF12950"/>
    </source>
</evidence>
<dbReference type="InterPro" id="IPR025931">
    <property type="entry name" value="TaqI_C"/>
</dbReference>
<name>A0A2J6X8I0_9BACT</name>
<evidence type="ECO:0000256" key="4">
    <source>
        <dbReference type="ARBA" id="ARBA00047942"/>
    </source>
</evidence>
<dbReference type="InterPro" id="IPR050953">
    <property type="entry name" value="N4_N6_ade-DNA_methylase"/>
</dbReference>
<dbReference type="Proteomes" id="UP000236910">
    <property type="component" value="Unassembled WGS sequence"/>
</dbReference>
<dbReference type="PANTHER" id="PTHR33841:SF1">
    <property type="entry name" value="DNA METHYLTRANSFERASE A"/>
    <property type="match status" value="1"/>
</dbReference>
<sequence length="223" mass="26453">RGRDIKRYYYEWAGLWVIGTFPVLHLNIDDYPALKKYLLDHFDIRQLEQSGKKYPDLGFNARKKTGNKWFETQDQIAYYPEFEKEKVVYSEIVRQPQFYFDREKFYVEATSFLMTGKSVKYICGLLNSLPVTYFFKNWYAGGGLGEEGYRYKKAFLENLPLPPITSTNEPQVKRIESLVDKILAAKKQTPQADTSEWEREIDEIVYKLYDLTNEEIKIIEDKQ</sequence>
<keyword evidence="2" id="KW-0489">Methyltransferase</keyword>
<evidence type="ECO:0000256" key="3">
    <source>
        <dbReference type="ARBA" id="ARBA00022679"/>
    </source>
</evidence>
<organism evidence="6 7">
    <name type="scientific">Caldisericum exile</name>
    <dbReference type="NCBI Taxonomy" id="693075"/>
    <lineage>
        <taxon>Bacteria</taxon>
        <taxon>Pseudomonadati</taxon>
        <taxon>Caldisericota/Cryosericota group</taxon>
        <taxon>Caldisericota</taxon>
        <taxon>Caldisericia</taxon>
        <taxon>Caldisericales</taxon>
        <taxon>Caldisericaceae</taxon>
        <taxon>Caldisericum</taxon>
    </lineage>
</organism>
<evidence type="ECO:0000256" key="1">
    <source>
        <dbReference type="ARBA" id="ARBA00011900"/>
    </source>
</evidence>
<comment type="caution">
    <text evidence="6">The sequence shown here is derived from an EMBL/GenBank/DDBJ whole genome shotgun (WGS) entry which is preliminary data.</text>
</comment>
<evidence type="ECO:0000256" key="2">
    <source>
        <dbReference type="ARBA" id="ARBA00022603"/>
    </source>
</evidence>
<evidence type="ECO:0000313" key="7">
    <source>
        <dbReference type="Proteomes" id="UP000236910"/>
    </source>
</evidence>
<reference evidence="6 7" key="1">
    <citation type="submission" date="2018-01" db="EMBL/GenBank/DDBJ databases">
        <title>Metagenomic assembled genomes from two thermal pools in the Uzon Caldera, Kamchatka, Russia.</title>
        <authorList>
            <person name="Wilkins L."/>
            <person name="Ettinger C."/>
        </authorList>
    </citation>
    <scope>NUCLEOTIDE SEQUENCE [LARGE SCALE GENOMIC DNA]</scope>
    <source>
        <strain evidence="6">ARK-10</strain>
    </source>
</reference>
<dbReference type="GO" id="GO:0032259">
    <property type="term" value="P:methylation"/>
    <property type="evidence" value="ECO:0007669"/>
    <property type="project" value="UniProtKB-KW"/>
</dbReference>
<keyword evidence="3" id="KW-0808">Transferase</keyword>
<gene>
    <name evidence="6" type="ORF">C0175_01590</name>
</gene>
<dbReference type="EC" id="2.1.1.72" evidence="1"/>
<dbReference type="GO" id="GO:0009007">
    <property type="term" value="F:site-specific DNA-methyltransferase (adenine-specific) activity"/>
    <property type="evidence" value="ECO:0007669"/>
    <property type="project" value="UniProtKB-EC"/>
</dbReference>
<keyword evidence="6" id="KW-0378">Hydrolase</keyword>
<dbReference type="GO" id="GO:0004519">
    <property type="term" value="F:endonuclease activity"/>
    <property type="evidence" value="ECO:0007669"/>
    <property type="project" value="UniProtKB-KW"/>
</dbReference>
<evidence type="ECO:0000313" key="6">
    <source>
        <dbReference type="EMBL" id="PMP83541.1"/>
    </source>
</evidence>